<name>A0A9W5YV53_9EURO</name>
<comment type="caution">
    <text evidence="3">The sequence shown here is derived from an EMBL/GenBank/DDBJ whole genome shotgun (WGS) entry which is preliminary data.</text>
</comment>
<sequence length="292" mass="32131">MPHSSRKKHPNTSAQAQKRLQITDATGWTHVTTGGKARRCVRTTTTTLAQPTETQSTAAETQAETKGPENFQPAEAPPSTTLESLQTQFTQIQQTWKDSSTCAVVEKTLRRLLDTQSQDTNTEAHTDTIDRGIIDSIICIGLGSPSGFLRGGWVDRRLVSLYQLAALVDVMASVSSSKSSIKTYAQDPVFNSLDTSLLSSLDITVLDTPLAFEKVTSRSFLFCPGAERTHLEQMLALDPAFVFGGPLEDVDSEVVSAFVKRRGSVRLPLFEAQEHAFWNMRVYYPLEMESGV</sequence>
<organism evidence="3 4">
    <name type="scientific">Aspergillus brasiliensis</name>
    <dbReference type="NCBI Taxonomy" id="319629"/>
    <lineage>
        <taxon>Eukaryota</taxon>
        <taxon>Fungi</taxon>
        <taxon>Dikarya</taxon>
        <taxon>Ascomycota</taxon>
        <taxon>Pezizomycotina</taxon>
        <taxon>Eurotiomycetes</taxon>
        <taxon>Eurotiomycetidae</taxon>
        <taxon>Eurotiales</taxon>
        <taxon>Aspergillaceae</taxon>
        <taxon>Aspergillus</taxon>
        <taxon>Aspergillus subgen. Circumdati</taxon>
    </lineage>
</organism>
<evidence type="ECO:0000313" key="3">
    <source>
        <dbReference type="EMBL" id="GKZ22966.1"/>
    </source>
</evidence>
<dbReference type="PANTHER" id="PTHR42080:SF1">
    <property type="entry name" value="SRR1-LIKE DOMAIN-CONTAINING PROTEIN"/>
    <property type="match status" value="1"/>
</dbReference>
<dbReference type="AlphaFoldDB" id="A0A9W5YV53"/>
<dbReference type="Pfam" id="PF07985">
    <property type="entry name" value="SRR1"/>
    <property type="match status" value="1"/>
</dbReference>
<proteinExistence type="predicted"/>
<protein>
    <recommendedName>
        <fullName evidence="2">SRR1-like domain-containing protein</fullName>
    </recommendedName>
</protein>
<reference evidence="3" key="1">
    <citation type="submission" date="2022-07" db="EMBL/GenBank/DDBJ databases">
        <title>Taxonomy of Aspergillus series Nigri: significant species reduction supported by multi-species coalescent approaches.</title>
        <authorList>
            <person name="Bian C."/>
            <person name="Kusuya Y."/>
            <person name="Sklenar F."/>
            <person name="D'hooge E."/>
            <person name="Yaguchi T."/>
            <person name="Takahashi H."/>
            <person name="Hubka V."/>
        </authorList>
    </citation>
    <scope>NUCLEOTIDE SEQUENCE</scope>
    <source>
        <strain evidence="3">CBS 733.88</strain>
    </source>
</reference>
<evidence type="ECO:0000313" key="4">
    <source>
        <dbReference type="Proteomes" id="UP001143548"/>
    </source>
</evidence>
<dbReference type="InterPro" id="IPR012942">
    <property type="entry name" value="SRR1-like"/>
</dbReference>
<gene>
    <name evidence="3" type="ORF">AbraCBS73388_009303</name>
</gene>
<dbReference type="PANTHER" id="PTHR42080">
    <property type="entry name" value="SRR1 DOMAIN-CONTAINING PROTEIN"/>
    <property type="match status" value="1"/>
</dbReference>
<evidence type="ECO:0000256" key="1">
    <source>
        <dbReference type="SAM" id="MobiDB-lite"/>
    </source>
</evidence>
<feature type="compositionally biased region" description="Low complexity" evidence="1">
    <location>
        <begin position="43"/>
        <end position="65"/>
    </location>
</feature>
<feature type="region of interest" description="Disordered" evidence="1">
    <location>
        <begin position="43"/>
        <end position="79"/>
    </location>
</feature>
<accession>A0A9W5YV53</accession>
<feature type="compositionally biased region" description="Polar residues" evidence="1">
    <location>
        <begin position="11"/>
        <end position="23"/>
    </location>
</feature>
<dbReference type="EMBL" id="BROQ01000060">
    <property type="protein sequence ID" value="GKZ22966.1"/>
    <property type="molecule type" value="Genomic_DNA"/>
</dbReference>
<feature type="compositionally biased region" description="Basic residues" evidence="1">
    <location>
        <begin position="1"/>
        <end position="10"/>
    </location>
</feature>
<evidence type="ECO:0000259" key="2">
    <source>
        <dbReference type="Pfam" id="PF07985"/>
    </source>
</evidence>
<dbReference type="Proteomes" id="UP001143548">
    <property type="component" value="Unassembled WGS sequence"/>
</dbReference>
<feature type="region of interest" description="Disordered" evidence="1">
    <location>
        <begin position="1"/>
        <end position="23"/>
    </location>
</feature>
<feature type="domain" description="SRR1-like" evidence="2">
    <location>
        <begin position="132"/>
        <end position="284"/>
    </location>
</feature>